<dbReference type="Pfam" id="PF05954">
    <property type="entry name" value="Phage_GPD"/>
    <property type="match status" value="1"/>
</dbReference>
<feature type="domain" description="Putative type VI secretion system Rhs element associated Vgr" evidence="4">
    <location>
        <begin position="551"/>
        <end position="658"/>
    </location>
</feature>
<accession>A0ABZ0Y361</accession>
<dbReference type="Gene3D" id="2.40.50.230">
    <property type="entry name" value="Gp5 N-terminal domain"/>
    <property type="match status" value="1"/>
</dbReference>
<dbReference type="RefSeq" id="WP_019922457.1">
    <property type="nucleotide sequence ID" value="NZ_CP140152.1"/>
</dbReference>
<dbReference type="EMBL" id="CP140152">
    <property type="protein sequence ID" value="WQH06475.1"/>
    <property type="molecule type" value="Genomic_DNA"/>
</dbReference>
<dbReference type="NCBIfam" id="TIGR01646">
    <property type="entry name" value="vgr_GE"/>
    <property type="match status" value="1"/>
</dbReference>
<dbReference type="SUPFAM" id="SSF69349">
    <property type="entry name" value="Phage fibre proteins"/>
    <property type="match status" value="1"/>
</dbReference>
<name>A0ABZ0Y361_9BURK</name>
<dbReference type="GeneID" id="43164144"/>
<dbReference type="Pfam" id="PF04717">
    <property type="entry name" value="Phage_base_V"/>
    <property type="match status" value="1"/>
</dbReference>
<comment type="similarity">
    <text evidence="1">Belongs to the VgrG protein family.</text>
</comment>
<evidence type="ECO:0000256" key="1">
    <source>
        <dbReference type="ARBA" id="ARBA00005558"/>
    </source>
</evidence>
<dbReference type="InterPro" id="IPR028244">
    <property type="entry name" value="T6SS_Rhs_Vgr_dom"/>
</dbReference>
<evidence type="ECO:0000259" key="2">
    <source>
        <dbReference type="Pfam" id="PF04717"/>
    </source>
</evidence>
<dbReference type="SUPFAM" id="SSF69255">
    <property type="entry name" value="gp5 N-terminal domain-like"/>
    <property type="match status" value="1"/>
</dbReference>
<keyword evidence="6" id="KW-1185">Reference proteome</keyword>
<dbReference type="Gene3D" id="4.10.220.110">
    <property type="match status" value="1"/>
</dbReference>
<dbReference type="SUPFAM" id="SSF69279">
    <property type="entry name" value="Phage tail proteins"/>
    <property type="match status" value="2"/>
</dbReference>
<dbReference type="Pfam" id="PF10106">
    <property type="entry name" value="DUF2345"/>
    <property type="match status" value="1"/>
</dbReference>
<dbReference type="Proteomes" id="UP001326110">
    <property type="component" value="Chromosome"/>
</dbReference>
<dbReference type="Pfam" id="PF13296">
    <property type="entry name" value="T6SS_Vgr"/>
    <property type="match status" value="1"/>
</dbReference>
<reference evidence="5 6" key="1">
    <citation type="submission" date="2023-11" db="EMBL/GenBank/DDBJ databases">
        <title>MicrobeMod: A computational toolkit for identifying prokaryotic methylation and restriction-modification with nanopore sequencing.</title>
        <authorList>
            <person name="Crits-Christoph A."/>
            <person name="Kang S.C."/>
            <person name="Lee H."/>
            <person name="Ostrov N."/>
        </authorList>
    </citation>
    <scope>NUCLEOTIDE SEQUENCE [LARGE SCALE GENOMIC DNA]</scope>
    <source>
        <strain evidence="5 6">ATCC 25935</strain>
    </source>
</reference>
<organism evidence="5 6">
    <name type="scientific">Duganella zoogloeoides</name>
    <dbReference type="NCBI Taxonomy" id="75659"/>
    <lineage>
        <taxon>Bacteria</taxon>
        <taxon>Pseudomonadati</taxon>
        <taxon>Pseudomonadota</taxon>
        <taxon>Betaproteobacteria</taxon>
        <taxon>Burkholderiales</taxon>
        <taxon>Oxalobacteraceae</taxon>
        <taxon>Telluria group</taxon>
        <taxon>Duganella</taxon>
    </lineage>
</organism>
<dbReference type="InterPro" id="IPR018769">
    <property type="entry name" value="VgrG2_DUF2345"/>
</dbReference>
<feature type="domain" description="Gp5/Type VI secretion system Vgr protein OB-fold" evidence="2">
    <location>
        <begin position="468"/>
        <end position="524"/>
    </location>
</feature>
<protein>
    <submittedName>
        <fullName evidence="5">Type VI secretion system Vgr family protein</fullName>
    </submittedName>
</protein>
<dbReference type="Gene3D" id="2.30.110.50">
    <property type="match status" value="1"/>
</dbReference>
<sequence>MATDRALALLNTSNRPLRLRLAFDDGNSDDLLLPHRISGTETVCGGIEYRVLCVATDATLPLKQFIAVPAELQLVTDRGDLHAVCGIVAEACAGMSDGGLATYQLVLRDALALMEHRTNTRIFRNQNELDIAAILMSEWRQTNPVMVTTFHYEIDAALAQRAFPGREFTMQYNESDAQFLRRLLKRRGISWYVRHGAADADHPTHTLVLFDDAARLPVSAAETIRFHRNHATEERDAITSWTAARQLRPGAVKRFSWDYKRPKGVEFMQTGSEALADQGSHGNRFAATLTDYLAETPHAGSDNDDLRQLGALRMARFDLETKCFYGESGVRDLRTGEWFTLSGHPEIDQHPPAERAFVITALEIEARNNFPQALDARLEGLYAQSGWRAVAHAHSDRYRNRFTCVRKDVHLVPAYDPRIDVPGARSQSAIVVGPAGEEVHCDALGRVKVRFPATRAQDHQHASGAGASTTETDSAWIRVATSWAGAGPARQQAGTVSLPRVGSEVLIDFLGGDPDRPVIVGQLFNGVGVPPELGNGGGLPGNRYLSGMRSKEIRGQRKSQLRFDDTTGQISAQLASDHATSALNLGYLTTPRQAGSADQRGDGFELRTDGSGSLRTARSLLISAWQRLDAAGTQLDQQEHLALMQDCLDLFKSLGTYAAQHQALALDAAGASELHQQLSSASAVKPADLPTIAVTAPEGIALGTRKTMVHYAVGNIDQVALRHLQFSAAKCCNINAGQGISLFSHQQGITQIAHHGKYRMQSQHDLMQLDAARDLRLTSATRIVGVAQDEITLMTQGGAYLKLSGGTVELGGPGALTIKTDGHHWNGPASQRGELPTFGEGQLGRTPRLVSPLDGAPCEGVQVSVATEDGKVVSGVTDADGKGPTITGDQLQQLTATFFIPRD</sequence>
<evidence type="ECO:0000313" key="5">
    <source>
        <dbReference type="EMBL" id="WQH06475.1"/>
    </source>
</evidence>
<dbReference type="NCBIfam" id="TIGR03361">
    <property type="entry name" value="VI_Rhs_Vgr"/>
    <property type="match status" value="1"/>
</dbReference>
<dbReference type="InterPro" id="IPR037026">
    <property type="entry name" value="Vgr_OB-fold_dom_sf"/>
</dbReference>
<dbReference type="InterPro" id="IPR017847">
    <property type="entry name" value="T6SS_RhsGE_Vgr_subset"/>
</dbReference>
<dbReference type="Gene3D" id="3.55.50.10">
    <property type="entry name" value="Baseplate protein-like domains"/>
    <property type="match status" value="1"/>
</dbReference>
<evidence type="ECO:0000313" key="6">
    <source>
        <dbReference type="Proteomes" id="UP001326110"/>
    </source>
</evidence>
<feature type="domain" description="DUF2345" evidence="3">
    <location>
        <begin position="683"/>
        <end position="829"/>
    </location>
</feature>
<evidence type="ECO:0000259" key="4">
    <source>
        <dbReference type="Pfam" id="PF13296"/>
    </source>
</evidence>
<dbReference type="InterPro" id="IPR006533">
    <property type="entry name" value="T6SS_Vgr_RhsGE"/>
</dbReference>
<proteinExistence type="inferred from homology"/>
<evidence type="ECO:0000259" key="3">
    <source>
        <dbReference type="Pfam" id="PF10106"/>
    </source>
</evidence>
<dbReference type="InterPro" id="IPR006531">
    <property type="entry name" value="Gp5/Vgr_OB"/>
</dbReference>
<gene>
    <name evidence="5" type="ORF">SR858_09170</name>
</gene>